<dbReference type="PANTHER" id="PTHR23505">
    <property type="entry name" value="SPINSTER"/>
    <property type="match status" value="1"/>
</dbReference>
<keyword evidence="2" id="KW-0813">Transport</keyword>
<feature type="transmembrane region" description="Helical" evidence="7">
    <location>
        <begin position="339"/>
        <end position="362"/>
    </location>
</feature>
<dbReference type="SUPFAM" id="SSF103473">
    <property type="entry name" value="MFS general substrate transporter"/>
    <property type="match status" value="1"/>
</dbReference>
<evidence type="ECO:0000313" key="10">
    <source>
        <dbReference type="Proteomes" id="UP000000759"/>
    </source>
</evidence>
<evidence type="ECO:0000256" key="4">
    <source>
        <dbReference type="ARBA" id="ARBA00022989"/>
    </source>
</evidence>
<dbReference type="PANTHER" id="PTHR23505:SF52">
    <property type="entry name" value="MAJOR FACILITATOR SUPERFAMILY PROTEIN"/>
    <property type="match status" value="1"/>
</dbReference>
<dbReference type="InterPro" id="IPR020846">
    <property type="entry name" value="MFS_dom"/>
</dbReference>
<dbReference type="Proteomes" id="UP000000759">
    <property type="component" value="Chromosome 2"/>
</dbReference>
<feature type="transmembrane region" description="Helical" evidence="7">
    <location>
        <begin position="246"/>
        <end position="270"/>
    </location>
</feature>
<comment type="similarity">
    <text evidence="6">Belongs to the major facilitator superfamily. Spinster (TC 2.A.1.49) family.</text>
</comment>
<dbReference type="Pfam" id="PF07690">
    <property type="entry name" value="MFS_1"/>
    <property type="match status" value="1"/>
</dbReference>
<keyword evidence="4 7" id="KW-1133">Transmembrane helix</keyword>
<protein>
    <recommendedName>
        <fullName evidence="8">Major facilitator superfamily (MFS) profile domain-containing protein</fullName>
    </recommendedName>
</protein>
<name>B7FS24_PHATC</name>
<dbReference type="KEGG" id="pti:PHATRDRAFT_43382"/>
<dbReference type="EMBL" id="CM000606">
    <property type="protein sequence ID" value="EEC50719.1"/>
    <property type="molecule type" value="Genomic_DNA"/>
</dbReference>
<reference evidence="9 10" key="1">
    <citation type="journal article" date="2008" name="Nature">
        <title>The Phaeodactylum genome reveals the evolutionary history of diatom genomes.</title>
        <authorList>
            <person name="Bowler C."/>
            <person name="Allen A.E."/>
            <person name="Badger J.H."/>
            <person name="Grimwood J."/>
            <person name="Jabbari K."/>
            <person name="Kuo A."/>
            <person name="Maheswari U."/>
            <person name="Martens C."/>
            <person name="Maumus F."/>
            <person name="Otillar R.P."/>
            <person name="Rayko E."/>
            <person name="Salamov A."/>
            <person name="Vandepoele K."/>
            <person name="Beszteri B."/>
            <person name="Gruber A."/>
            <person name="Heijde M."/>
            <person name="Katinka M."/>
            <person name="Mock T."/>
            <person name="Valentin K."/>
            <person name="Verret F."/>
            <person name="Berges J.A."/>
            <person name="Brownlee C."/>
            <person name="Cadoret J.P."/>
            <person name="Chiovitti A."/>
            <person name="Choi C.J."/>
            <person name="Coesel S."/>
            <person name="De Martino A."/>
            <person name="Detter J.C."/>
            <person name="Durkin C."/>
            <person name="Falciatore A."/>
            <person name="Fournet J."/>
            <person name="Haruta M."/>
            <person name="Huysman M.J."/>
            <person name="Jenkins B.D."/>
            <person name="Jiroutova K."/>
            <person name="Jorgensen R.E."/>
            <person name="Joubert Y."/>
            <person name="Kaplan A."/>
            <person name="Kroger N."/>
            <person name="Kroth P.G."/>
            <person name="La Roche J."/>
            <person name="Lindquist E."/>
            <person name="Lommer M."/>
            <person name="Martin-Jezequel V."/>
            <person name="Lopez P.J."/>
            <person name="Lucas S."/>
            <person name="Mangogna M."/>
            <person name="McGinnis K."/>
            <person name="Medlin L.K."/>
            <person name="Montsant A."/>
            <person name="Oudot-Le Secq M.P."/>
            <person name="Napoli C."/>
            <person name="Obornik M."/>
            <person name="Parker M.S."/>
            <person name="Petit J.L."/>
            <person name="Porcel B.M."/>
            <person name="Poulsen N."/>
            <person name="Robison M."/>
            <person name="Rychlewski L."/>
            <person name="Rynearson T.A."/>
            <person name="Schmutz J."/>
            <person name="Shapiro H."/>
            <person name="Siaut M."/>
            <person name="Stanley M."/>
            <person name="Sussman M.R."/>
            <person name="Taylor A.R."/>
            <person name="Vardi A."/>
            <person name="von Dassow P."/>
            <person name="Vyverman W."/>
            <person name="Willis A."/>
            <person name="Wyrwicz L.S."/>
            <person name="Rokhsar D.S."/>
            <person name="Weissenbach J."/>
            <person name="Armbrust E.V."/>
            <person name="Green B.R."/>
            <person name="Van de Peer Y."/>
            <person name="Grigoriev I.V."/>
        </authorList>
    </citation>
    <scope>NUCLEOTIDE SEQUENCE [LARGE SCALE GENOMIC DNA]</scope>
    <source>
        <strain evidence="9 10">CCAP 1055/1</strain>
    </source>
</reference>
<dbReference type="InParanoid" id="B7FS24"/>
<feature type="domain" description="Major facilitator superfamily (MFS) profile" evidence="8">
    <location>
        <begin position="115"/>
        <end position="536"/>
    </location>
</feature>
<evidence type="ECO:0000259" key="8">
    <source>
        <dbReference type="PROSITE" id="PS50850"/>
    </source>
</evidence>
<feature type="transmembrane region" description="Helical" evidence="7">
    <location>
        <begin position="276"/>
        <end position="298"/>
    </location>
</feature>
<dbReference type="PaxDb" id="2850-Phatr43382"/>
<feature type="transmembrane region" description="Helical" evidence="7">
    <location>
        <begin position="191"/>
        <end position="209"/>
    </location>
</feature>
<dbReference type="GeneID" id="7197413"/>
<reference evidence="10" key="2">
    <citation type="submission" date="2008-08" db="EMBL/GenBank/DDBJ databases">
        <authorList>
            <consortium name="Diatom Consortium"/>
            <person name="Grigoriev I."/>
            <person name="Grimwood J."/>
            <person name="Kuo A."/>
            <person name="Otillar R.P."/>
            <person name="Salamov A."/>
            <person name="Detter J.C."/>
            <person name="Lindquist E."/>
            <person name="Shapiro H."/>
            <person name="Lucas S."/>
            <person name="Glavina del Rio T."/>
            <person name="Pitluck S."/>
            <person name="Rokhsar D."/>
            <person name="Bowler C."/>
        </authorList>
    </citation>
    <scope>GENOME REANNOTATION</scope>
    <source>
        <strain evidence="10">CCAP 1055/1</strain>
    </source>
</reference>
<dbReference type="eggNOG" id="KOG1330">
    <property type="taxonomic scope" value="Eukaryota"/>
</dbReference>
<feature type="transmembrane region" description="Helical" evidence="7">
    <location>
        <begin position="416"/>
        <end position="434"/>
    </location>
</feature>
<keyword evidence="5 7" id="KW-0472">Membrane</keyword>
<evidence type="ECO:0000256" key="2">
    <source>
        <dbReference type="ARBA" id="ARBA00022448"/>
    </source>
</evidence>
<evidence type="ECO:0000256" key="1">
    <source>
        <dbReference type="ARBA" id="ARBA00004141"/>
    </source>
</evidence>
<feature type="transmembrane region" description="Helical" evidence="7">
    <location>
        <begin position="215"/>
        <end position="234"/>
    </location>
</feature>
<dbReference type="Gene3D" id="1.20.1250.20">
    <property type="entry name" value="MFS general substrate transporter like domains"/>
    <property type="match status" value="1"/>
</dbReference>
<sequence length="555" mass="58904">MKSSVNHMRRFTRGAYLTNLAVIASQFHFQREAVAAFVPFSTLPRSNLQSPMSTCGYRSPSNLCHSDFATRCIREPTLTPSTFKKHPLRARSDNESDESKDQSLSAESAGWLATIVLPLWFVYITNQWNRYSINYLVDFSNDAIPFQAMNVDIGFDQAQYGLLASIAFTALYAVATLGAGIASDRFNRRTLTIAAALGWSAATLGTALANTYTEVLLCRVAMGLACAFSTPTAYTLIKERVPEERIALATSVYGTGVAVASGLASLSLILDTQVGWRSTLLVVSAIGFASAVATVALVEDDDPKKRTGQEFASDGTSVATDGSVLADVQEAVSTSRVQWIFLGSFLRFCSGLCIGVWGAPYFRMVFSDQQSEYAIAQAGISAIGASLSGLLGGATADWLSSNAVKDQADDPVGRRLWVPVVGSILAAPAWYYAVNSEQSFETAMAFLAAEYFVAECWFGPTISTLQSTVGPRIGGTAQGLFTLTGAFANLAPSLLGFLYGSMSGGGQSSPELANLLAAGVCIGYLSSAFCFAVAAKSPPPVAALPDKMENNVGSS</sequence>
<proteinExistence type="inferred from homology"/>
<accession>B7FS24</accession>
<keyword evidence="10" id="KW-1185">Reference proteome</keyword>
<dbReference type="PROSITE" id="PS50850">
    <property type="entry name" value="MFS"/>
    <property type="match status" value="1"/>
</dbReference>
<dbReference type="GO" id="GO:0016020">
    <property type="term" value="C:membrane"/>
    <property type="evidence" value="ECO:0007669"/>
    <property type="project" value="UniProtKB-SubCell"/>
</dbReference>
<keyword evidence="3 7" id="KW-0812">Transmembrane</keyword>
<feature type="transmembrane region" description="Helical" evidence="7">
    <location>
        <begin position="158"/>
        <end position="179"/>
    </location>
</feature>
<evidence type="ECO:0000256" key="5">
    <source>
        <dbReference type="ARBA" id="ARBA00023136"/>
    </source>
</evidence>
<dbReference type="RefSeq" id="XP_002177905.1">
    <property type="nucleotide sequence ID" value="XM_002177869.1"/>
</dbReference>
<feature type="transmembrane region" description="Helical" evidence="7">
    <location>
        <begin position="512"/>
        <end position="535"/>
    </location>
</feature>
<dbReference type="OrthoDB" id="3639251at2759"/>
<feature type="transmembrane region" description="Helical" evidence="7">
    <location>
        <begin position="480"/>
        <end position="500"/>
    </location>
</feature>
<gene>
    <name evidence="9" type="ORF">PHATRDRAFT_43382</name>
</gene>
<dbReference type="InterPro" id="IPR036259">
    <property type="entry name" value="MFS_trans_sf"/>
</dbReference>
<organism evidence="9 10">
    <name type="scientific">Phaeodactylum tricornutum (strain CCAP 1055/1)</name>
    <dbReference type="NCBI Taxonomy" id="556484"/>
    <lineage>
        <taxon>Eukaryota</taxon>
        <taxon>Sar</taxon>
        <taxon>Stramenopiles</taxon>
        <taxon>Ochrophyta</taxon>
        <taxon>Bacillariophyta</taxon>
        <taxon>Bacillariophyceae</taxon>
        <taxon>Bacillariophycidae</taxon>
        <taxon>Naviculales</taxon>
        <taxon>Phaeodactylaceae</taxon>
        <taxon>Phaeodactylum</taxon>
    </lineage>
</organism>
<evidence type="ECO:0000256" key="3">
    <source>
        <dbReference type="ARBA" id="ARBA00022692"/>
    </source>
</evidence>
<feature type="transmembrane region" description="Helical" evidence="7">
    <location>
        <begin position="374"/>
        <end position="396"/>
    </location>
</feature>
<dbReference type="InterPro" id="IPR011701">
    <property type="entry name" value="MFS"/>
</dbReference>
<evidence type="ECO:0000256" key="7">
    <source>
        <dbReference type="SAM" id="Phobius"/>
    </source>
</evidence>
<comment type="subcellular location">
    <subcellularLocation>
        <location evidence="1">Membrane</location>
        <topology evidence="1">Multi-pass membrane protein</topology>
    </subcellularLocation>
</comment>
<dbReference type="AlphaFoldDB" id="B7FS24"/>
<evidence type="ECO:0000313" key="9">
    <source>
        <dbReference type="EMBL" id="EEC50719.1"/>
    </source>
</evidence>
<dbReference type="InterPro" id="IPR044770">
    <property type="entry name" value="MFS_spinster-like"/>
</dbReference>
<dbReference type="GO" id="GO:0022857">
    <property type="term" value="F:transmembrane transporter activity"/>
    <property type="evidence" value="ECO:0007669"/>
    <property type="project" value="InterPro"/>
</dbReference>
<evidence type="ECO:0000256" key="6">
    <source>
        <dbReference type="ARBA" id="ARBA00024338"/>
    </source>
</evidence>
<dbReference type="HOGENOM" id="CLU_036865_0_0_1"/>